<comment type="subcellular location">
    <subcellularLocation>
        <location evidence="1">Nucleus</location>
    </subcellularLocation>
</comment>
<dbReference type="Pfam" id="PF12251">
    <property type="entry name" value="SNAPC3"/>
    <property type="match status" value="1"/>
</dbReference>
<dbReference type="PANTHER" id="PTHR13421:SF16">
    <property type="entry name" value="SNRNA-ACTIVATING PROTEIN COMPLEX SUBUNIT 3"/>
    <property type="match status" value="1"/>
</dbReference>
<evidence type="ECO:0000256" key="2">
    <source>
        <dbReference type="ARBA" id="ARBA00010410"/>
    </source>
</evidence>
<evidence type="ECO:0000256" key="5">
    <source>
        <dbReference type="ARBA" id="ARBA00023163"/>
    </source>
</evidence>
<evidence type="ECO:0000313" key="7">
    <source>
        <dbReference type="EMBL" id="EFJ03062.1"/>
    </source>
</evidence>
<dbReference type="KEGG" id="scm:SCHCO_02687650"/>
<evidence type="ECO:0000256" key="1">
    <source>
        <dbReference type="ARBA" id="ARBA00004123"/>
    </source>
</evidence>
<dbReference type="Proteomes" id="UP000007431">
    <property type="component" value="Unassembled WGS sequence"/>
</dbReference>
<gene>
    <name evidence="7" type="ORF">SCHCODRAFT_49438</name>
</gene>
<dbReference type="GO" id="GO:0000978">
    <property type="term" value="F:RNA polymerase II cis-regulatory region sequence-specific DNA binding"/>
    <property type="evidence" value="ECO:0007669"/>
    <property type="project" value="TreeGrafter"/>
</dbReference>
<dbReference type="GO" id="GO:0003681">
    <property type="term" value="F:bent DNA binding"/>
    <property type="evidence" value="ECO:0007669"/>
    <property type="project" value="TreeGrafter"/>
</dbReference>
<dbReference type="GO" id="GO:0019185">
    <property type="term" value="C:snRNA-activating protein complex"/>
    <property type="evidence" value="ECO:0007669"/>
    <property type="project" value="TreeGrafter"/>
</dbReference>
<dbReference type="AlphaFoldDB" id="D8PQF3"/>
<dbReference type="OrthoDB" id="3437960at2759"/>
<protein>
    <recommendedName>
        <fullName evidence="9">snRNA-activating protein complex subunit 3</fullName>
    </recommendedName>
</protein>
<dbReference type="InParanoid" id="D8PQF3"/>
<feature type="non-terminal residue" evidence="7">
    <location>
        <position position="1"/>
    </location>
</feature>
<reference evidence="7 8" key="1">
    <citation type="journal article" date="2010" name="Nat. Biotechnol.">
        <title>Genome sequence of the model mushroom Schizophyllum commune.</title>
        <authorList>
            <person name="Ohm R.A."/>
            <person name="de Jong J.F."/>
            <person name="Lugones L.G."/>
            <person name="Aerts A."/>
            <person name="Kothe E."/>
            <person name="Stajich J.E."/>
            <person name="de Vries R.P."/>
            <person name="Record E."/>
            <person name="Levasseur A."/>
            <person name="Baker S.E."/>
            <person name="Bartholomew K.A."/>
            <person name="Coutinho P.M."/>
            <person name="Erdmann S."/>
            <person name="Fowler T.J."/>
            <person name="Gathman A.C."/>
            <person name="Lombard V."/>
            <person name="Henrissat B."/>
            <person name="Knabe N."/>
            <person name="Kuees U."/>
            <person name="Lilly W.W."/>
            <person name="Lindquist E."/>
            <person name="Lucas S."/>
            <person name="Magnuson J.K."/>
            <person name="Piumi F."/>
            <person name="Raudaskoski M."/>
            <person name="Salamov A."/>
            <person name="Schmutz J."/>
            <person name="Schwarze F.W.M.R."/>
            <person name="vanKuyk P.A."/>
            <person name="Horton J.S."/>
            <person name="Grigoriev I.V."/>
            <person name="Woesten H.A.B."/>
        </authorList>
    </citation>
    <scope>NUCLEOTIDE SEQUENCE [LARGE SCALE GENOMIC DNA]</scope>
    <source>
        <strain evidence="8">H4-8 / FGSC 9210</strain>
    </source>
</reference>
<evidence type="ECO:0000256" key="6">
    <source>
        <dbReference type="ARBA" id="ARBA00023242"/>
    </source>
</evidence>
<dbReference type="VEuPathDB" id="FungiDB:SCHCODRAFT_02687650"/>
<evidence type="ECO:0000256" key="3">
    <source>
        <dbReference type="ARBA" id="ARBA00023015"/>
    </source>
</evidence>
<evidence type="ECO:0000256" key="4">
    <source>
        <dbReference type="ARBA" id="ARBA00023125"/>
    </source>
</evidence>
<comment type="similarity">
    <text evidence="2">Belongs to the SNAPC3/SRD2 family.</text>
</comment>
<dbReference type="HOGENOM" id="CLU_027096_0_0_1"/>
<keyword evidence="3" id="KW-0805">Transcription regulation</keyword>
<dbReference type="OMA" id="PCWRWMG"/>
<keyword evidence="5" id="KW-0804">Transcription</keyword>
<sequence>RLDSRAQAFIRPAKNTDYNAISNIKAMSSQLCPYRPDEAVITISVYSKFKHNPSYLERVSQHCLLSWQTLEDLVQTFPCPSRELVRTNTTPDSPRPGHVICINGLAYGDGRSENDYASKFVEHLRKTSQDGFYPITKAPTKTWDTRLDDLTLRINEPYFILHEGNCEHYAVVDEIRMRHPQDPVVGYPITIHLMRILPTNCKACGNVQPLWSILGDVRLGESPCLLCDPCWKAMGHLGDPNIFVVPLPVHVSGW</sequence>
<name>D8PQF3_SCHCM</name>
<accession>D8PQF3</accession>
<dbReference type="GO" id="GO:0005634">
    <property type="term" value="C:nucleus"/>
    <property type="evidence" value="ECO:0007669"/>
    <property type="project" value="UniProtKB-SubCell"/>
</dbReference>
<proteinExistence type="inferred from homology"/>
<dbReference type="eggNOG" id="KOG2664">
    <property type="taxonomic scope" value="Eukaryota"/>
</dbReference>
<keyword evidence="4" id="KW-0238">DNA-binding</keyword>
<organism evidence="8">
    <name type="scientific">Schizophyllum commune (strain H4-8 / FGSC 9210)</name>
    <name type="common">Split gill fungus</name>
    <dbReference type="NCBI Taxonomy" id="578458"/>
    <lineage>
        <taxon>Eukaryota</taxon>
        <taxon>Fungi</taxon>
        <taxon>Dikarya</taxon>
        <taxon>Basidiomycota</taxon>
        <taxon>Agaricomycotina</taxon>
        <taxon>Agaricomycetes</taxon>
        <taxon>Agaricomycetidae</taxon>
        <taxon>Agaricales</taxon>
        <taxon>Schizophyllaceae</taxon>
        <taxon>Schizophyllum</taxon>
    </lineage>
</organism>
<dbReference type="GO" id="GO:0001006">
    <property type="term" value="F:RNA polymerase III type 3 promoter sequence-specific DNA binding"/>
    <property type="evidence" value="ECO:0007669"/>
    <property type="project" value="TreeGrafter"/>
</dbReference>
<dbReference type="PANTHER" id="PTHR13421">
    <property type="entry name" value="SNRNA-ACTIVATING PROTEIN COMPLEX SUBUNIT 3"/>
    <property type="match status" value="1"/>
</dbReference>
<dbReference type="GeneID" id="9587858"/>
<evidence type="ECO:0008006" key="9">
    <source>
        <dbReference type="Google" id="ProtNLM"/>
    </source>
</evidence>
<keyword evidence="6" id="KW-0539">Nucleus</keyword>
<dbReference type="STRING" id="578458.D8PQF3"/>
<dbReference type="InterPro" id="IPR022042">
    <property type="entry name" value="snRNA-activating_su3"/>
</dbReference>
<dbReference type="GO" id="GO:0042795">
    <property type="term" value="P:snRNA transcription by RNA polymerase II"/>
    <property type="evidence" value="ECO:0007669"/>
    <property type="project" value="TreeGrafter"/>
</dbReference>
<dbReference type="GO" id="GO:0042796">
    <property type="term" value="P:snRNA transcription by RNA polymerase III"/>
    <property type="evidence" value="ECO:0007669"/>
    <property type="project" value="TreeGrafter"/>
</dbReference>
<evidence type="ECO:0000313" key="8">
    <source>
        <dbReference type="Proteomes" id="UP000007431"/>
    </source>
</evidence>
<dbReference type="GO" id="GO:0001046">
    <property type="term" value="F:core promoter sequence-specific DNA binding"/>
    <property type="evidence" value="ECO:0007669"/>
    <property type="project" value="TreeGrafter"/>
</dbReference>
<keyword evidence="8" id="KW-1185">Reference proteome</keyword>
<dbReference type="EMBL" id="GL377302">
    <property type="protein sequence ID" value="EFJ03062.1"/>
    <property type="molecule type" value="Genomic_DNA"/>
</dbReference>